<evidence type="ECO:0000256" key="5">
    <source>
        <dbReference type="ARBA" id="ARBA00022679"/>
    </source>
</evidence>
<evidence type="ECO:0000256" key="6">
    <source>
        <dbReference type="ARBA" id="ARBA00022777"/>
    </source>
</evidence>
<dbReference type="CDD" id="cd00082">
    <property type="entry name" value="HisKA"/>
    <property type="match status" value="1"/>
</dbReference>
<evidence type="ECO:0000256" key="7">
    <source>
        <dbReference type="SAM" id="Coils"/>
    </source>
</evidence>
<reference evidence="10 11" key="1">
    <citation type="submission" date="2021-02" db="EMBL/GenBank/DDBJ databases">
        <title>De Novo genome assembly of isolated myxobacteria.</title>
        <authorList>
            <person name="Stevens D.C."/>
        </authorList>
    </citation>
    <scope>NUCLEOTIDE SEQUENCE [LARGE SCALE GENOMIC DNA]</scope>
    <source>
        <strain evidence="11">SCPEA02</strain>
    </source>
</reference>
<dbReference type="Pfam" id="PF02518">
    <property type="entry name" value="HATPase_c"/>
    <property type="match status" value="1"/>
</dbReference>
<keyword evidence="11" id="KW-1185">Reference proteome</keyword>
<dbReference type="InterPro" id="IPR005467">
    <property type="entry name" value="His_kinase_dom"/>
</dbReference>
<gene>
    <name evidence="10" type="ORF">JY651_07320</name>
</gene>
<evidence type="ECO:0000256" key="1">
    <source>
        <dbReference type="ARBA" id="ARBA00000085"/>
    </source>
</evidence>
<feature type="domain" description="HAMP" evidence="9">
    <location>
        <begin position="209"/>
        <end position="259"/>
    </location>
</feature>
<dbReference type="InterPro" id="IPR003594">
    <property type="entry name" value="HATPase_dom"/>
</dbReference>
<dbReference type="Pfam" id="PF00672">
    <property type="entry name" value="HAMP"/>
    <property type="match status" value="1"/>
</dbReference>
<dbReference type="SMART" id="SM00388">
    <property type="entry name" value="HisKA"/>
    <property type="match status" value="1"/>
</dbReference>
<dbReference type="InterPro" id="IPR003660">
    <property type="entry name" value="HAMP_dom"/>
</dbReference>
<keyword evidence="7" id="KW-0175">Coiled coil</keyword>
<dbReference type="Gene3D" id="6.10.340.10">
    <property type="match status" value="1"/>
</dbReference>
<evidence type="ECO:0000256" key="3">
    <source>
        <dbReference type="ARBA" id="ARBA00012438"/>
    </source>
</evidence>
<dbReference type="SUPFAM" id="SSF158472">
    <property type="entry name" value="HAMP domain-like"/>
    <property type="match status" value="1"/>
</dbReference>
<dbReference type="PANTHER" id="PTHR43065:SF50">
    <property type="entry name" value="HISTIDINE KINASE"/>
    <property type="match status" value="1"/>
</dbReference>
<feature type="domain" description="Histidine kinase" evidence="8">
    <location>
        <begin position="330"/>
        <end position="550"/>
    </location>
</feature>
<keyword evidence="6" id="KW-0418">Kinase</keyword>
<comment type="catalytic activity">
    <reaction evidence="1">
        <text>ATP + protein L-histidine = ADP + protein N-phospho-L-histidine.</text>
        <dbReference type="EC" id="2.7.13.3"/>
    </reaction>
</comment>
<dbReference type="Gene3D" id="3.30.565.10">
    <property type="entry name" value="Histidine kinase-like ATPase, C-terminal domain"/>
    <property type="match status" value="1"/>
</dbReference>
<dbReference type="EC" id="2.7.13.3" evidence="3"/>
<evidence type="ECO:0000313" key="11">
    <source>
        <dbReference type="Proteomes" id="UP000662747"/>
    </source>
</evidence>
<dbReference type="EMBL" id="CP071090">
    <property type="protein sequence ID" value="QSQ24747.1"/>
    <property type="molecule type" value="Genomic_DNA"/>
</dbReference>
<keyword evidence="4" id="KW-0597">Phosphoprotein</keyword>
<name>A0ABX7P2R7_9BACT</name>
<dbReference type="PROSITE" id="PS50885">
    <property type="entry name" value="HAMP"/>
    <property type="match status" value="1"/>
</dbReference>
<evidence type="ECO:0000259" key="8">
    <source>
        <dbReference type="PROSITE" id="PS50109"/>
    </source>
</evidence>
<dbReference type="SUPFAM" id="SSF47384">
    <property type="entry name" value="Homodimeric domain of signal transducing histidine kinase"/>
    <property type="match status" value="1"/>
</dbReference>
<organism evidence="10 11">
    <name type="scientific">Pyxidicoccus parkwayensis</name>
    <dbReference type="NCBI Taxonomy" id="2813578"/>
    <lineage>
        <taxon>Bacteria</taxon>
        <taxon>Pseudomonadati</taxon>
        <taxon>Myxococcota</taxon>
        <taxon>Myxococcia</taxon>
        <taxon>Myxococcales</taxon>
        <taxon>Cystobacterineae</taxon>
        <taxon>Myxococcaceae</taxon>
        <taxon>Pyxidicoccus</taxon>
    </lineage>
</organism>
<feature type="coiled-coil region" evidence="7">
    <location>
        <begin position="77"/>
        <end position="114"/>
    </location>
</feature>
<dbReference type="Proteomes" id="UP000662747">
    <property type="component" value="Chromosome"/>
</dbReference>
<dbReference type="InterPro" id="IPR004358">
    <property type="entry name" value="Sig_transdc_His_kin-like_C"/>
</dbReference>
<protein>
    <recommendedName>
        <fullName evidence="3">histidine kinase</fullName>
        <ecNumber evidence="3">2.7.13.3</ecNumber>
    </recommendedName>
</protein>
<dbReference type="SUPFAM" id="SSF55874">
    <property type="entry name" value="ATPase domain of HSP90 chaperone/DNA topoisomerase II/histidine kinase"/>
    <property type="match status" value="1"/>
</dbReference>
<dbReference type="PRINTS" id="PR00344">
    <property type="entry name" value="BCTRLSENSOR"/>
</dbReference>
<dbReference type="SMART" id="SM00304">
    <property type="entry name" value="HAMP"/>
    <property type="match status" value="1"/>
</dbReference>
<dbReference type="InterPro" id="IPR036890">
    <property type="entry name" value="HATPase_C_sf"/>
</dbReference>
<dbReference type="InterPro" id="IPR003661">
    <property type="entry name" value="HisK_dim/P_dom"/>
</dbReference>
<comment type="subcellular location">
    <subcellularLocation>
        <location evidence="2">Membrane</location>
    </subcellularLocation>
</comment>
<evidence type="ECO:0000256" key="2">
    <source>
        <dbReference type="ARBA" id="ARBA00004370"/>
    </source>
</evidence>
<proteinExistence type="predicted"/>
<feature type="coiled-coil region" evidence="7">
    <location>
        <begin position="255"/>
        <end position="314"/>
    </location>
</feature>
<evidence type="ECO:0000256" key="4">
    <source>
        <dbReference type="ARBA" id="ARBA00022553"/>
    </source>
</evidence>
<dbReference type="CDD" id="cd06225">
    <property type="entry name" value="HAMP"/>
    <property type="match status" value="1"/>
</dbReference>
<dbReference type="Pfam" id="PF00512">
    <property type="entry name" value="HisKA"/>
    <property type="match status" value="1"/>
</dbReference>
<sequence>MMMRAKFLLFAAVAVGLVVLMGGALVRSSFMGRQAQERALSADAQVMILGELRLDAAIYVQSLLDAIETRRSPSGDRDSALRRVDEAFRRMRELAEQEKEAGGASSERESAQLEEVRRAQSGWVVALAELARETTPEESMRFLDNARRTFAHDVEPLLLRALERESTEKADILQETGQAFRAGELVGVVVPLGSMLFVGGLALTMLVPLRRALRDFVVSAERVGQGDFEQLLSESREDEYGLMARSFNRMARQVRDLIAERQRRAREEAEASERETRRNNVLLEETVRERTAELEQTNARLIESLQRLQAAQAQLLFADRLASVGQLAAGIGHEINNPLAFIISNLDWAQEELQRMGGGTERQCMEVGLALKDAREGAERVRLIVRELRDLARPESLESGPVDLGAVVRSAEKMAIHLIRQRARLVLEVDGAPPVLGNGARLCQVMLNLLLNAAHALEPGGAGHNTIRVSARALGAERVQVEVSDTGCGIPPENLARIFDPFFTTRPVGMGTGMGLAVCHGIIASHGGEISVESELGKGSTFRVTLPVFAKGARPAPHVAAVPVTESTS</sequence>
<keyword evidence="5" id="KW-0808">Transferase</keyword>
<evidence type="ECO:0000313" key="10">
    <source>
        <dbReference type="EMBL" id="QSQ24747.1"/>
    </source>
</evidence>
<dbReference type="RefSeq" id="WP_206726308.1">
    <property type="nucleotide sequence ID" value="NZ_CP071090.1"/>
</dbReference>
<dbReference type="SMART" id="SM00387">
    <property type="entry name" value="HATPase_c"/>
    <property type="match status" value="1"/>
</dbReference>
<accession>A0ABX7P2R7</accession>
<dbReference type="PANTHER" id="PTHR43065">
    <property type="entry name" value="SENSOR HISTIDINE KINASE"/>
    <property type="match status" value="1"/>
</dbReference>
<dbReference type="PROSITE" id="PS50109">
    <property type="entry name" value="HIS_KIN"/>
    <property type="match status" value="1"/>
</dbReference>
<dbReference type="Gene3D" id="1.10.287.130">
    <property type="match status" value="1"/>
</dbReference>
<dbReference type="InterPro" id="IPR036097">
    <property type="entry name" value="HisK_dim/P_sf"/>
</dbReference>
<evidence type="ECO:0000259" key="9">
    <source>
        <dbReference type="PROSITE" id="PS50885"/>
    </source>
</evidence>